<protein>
    <submittedName>
        <fullName evidence="3">GTPase</fullName>
    </submittedName>
</protein>
<evidence type="ECO:0000313" key="3">
    <source>
        <dbReference type="EMBL" id="OBU77086.1"/>
    </source>
</evidence>
<feature type="domain" description="G" evidence="2">
    <location>
        <begin position="295"/>
        <end position="407"/>
    </location>
</feature>
<dbReference type="EMBL" id="LYXA01000001">
    <property type="protein sequence ID" value="OBU77086.1"/>
    <property type="molecule type" value="Genomic_DNA"/>
</dbReference>
<dbReference type="GO" id="GO:0005829">
    <property type="term" value="C:cytosol"/>
    <property type="evidence" value="ECO:0007669"/>
    <property type="project" value="TreeGrafter"/>
</dbReference>
<accession>A0A853MIL1</accession>
<evidence type="ECO:0000259" key="2">
    <source>
        <dbReference type="Pfam" id="PF01926"/>
    </source>
</evidence>
<dbReference type="GO" id="GO:0030488">
    <property type="term" value="P:tRNA methylation"/>
    <property type="evidence" value="ECO:0007669"/>
    <property type="project" value="TreeGrafter"/>
</dbReference>
<keyword evidence="1" id="KW-1133">Transmembrane helix</keyword>
<organism evidence="3 4">
    <name type="scientific">Cylindrospermopsis raciborskii CS-505</name>
    <dbReference type="NCBI Taxonomy" id="533240"/>
    <lineage>
        <taxon>Bacteria</taxon>
        <taxon>Bacillati</taxon>
        <taxon>Cyanobacteriota</taxon>
        <taxon>Cyanophyceae</taxon>
        <taxon>Nostocales</taxon>
        <taxon>Aphanizomenonaceae</taxon>
        <taxon>Cylindrospermopsis</taxon>
    </lineage>
</organism>
<dbReference type="InterPro" id="IPR027417">
    <property type="entry name" value="P-loop_NTPase"/>
</dbReference>
<dbReference type="PANTHER" id="PTHR42714">
    <property type="entry name" value="TRNA MODIFICATION GTPASE GTPBP3"/>
    <property type="match status" value="1"/>
</dbReference>
<dbReference type="AlphaFoldDB" id="A0A853MIL1"/>
<comment type="caution">
    <text evidence="3">The sequence shown here is derived from an EMBL/GenBank/DDBJ whole genome shotgun (WGS) entry which is preliminary data.</text>
</comment>
<dbReference type="SUPFAM" id="SSF52540">
    <property type="entry name" value="P-loop containing nucleoside triphosphate hydrolases"/>
    <property type="match status" value="1"/>
</dbReference>
<dbReference type="RefSeq" id="WP_006277544.1">
    <property type="nucleotide sequence ID" value="NZ_ACYA01000043.1"/>
</dbReference>
<dbReference type="Proteomes" id="UP000093903">
    <property type="component" value="Unassembled WGS sequence"/>
</dbReference>
<dbReference type="GO" id="GO:0002098">
    <property type="term" value="P:tRNA wobble uridine modification"/>
    <property type="evidence" value="ECO:0007669"/>
    <property type="project" value="TreeGrafter"/>
</dbReference>
<dbReference type="PANTHER" id="PTHR42714:SF2">
    <property type="entry name" value="TRNA MODIFICATION GTPASE GTPBP3, MITOCHONDRIAL"/>
    <property type="match status" value="1"/>
</dbReference>
<dbReference type="GO" id="GO:0005525">
    <property type="term" value="F:GTP binding"/>
    <property type="evidence" value="ECO:0007669"/>
    <property type="project" value="InterPro"/>
</dbReference>
<sequence length="642" mass="73663">MNRLKPWQWLVLISPIVLIIAFILVLAGIQINSWGLNWIWGILILMFAGWRWLLVKLTKPMINQIESVFDQVKEELVWSEGKELNFSLEKEKSEQVERILQKVLNDSKNDLAIWEDLQTFWQRCQDLVVGIAHIYNPEVKYPLLSIYIPQVYGLIRGTVDDMDKWMEKLSPVLNQVSVGKVYQSYEVYRQLEPAAKKLFQVWDIAQLFLNPVGAMAKKATDNLNNRATQELLINLNQILREATLRNLCQQAVVLYGGVKMELILSELPEAKTQTLRDIIQQAQPPEKLEKTPLNILIAGRNGAGKSSVINTIFASEIAEVDVLPSTDKITTYNWQTESGEIVELCDTPGYEQVNRQDFRNLVMDYGKKADLLLLVTPALDPALQMDVDFLEDMQKQMTDLPIIAVVTQVDKLRPIREWQPPYNWRSGNKLKEMAIREAVLYREEKFKPVLINSSHLVLPLVTDDPKTKRCGWNLEELSGGLLSVLDPAKQLRLSRFLRNLDIRIAQSAKIIDHYSFQMTTTQGITSLLKNPILQFVATLSTGSPALAYILAEKIPVEQLPVVIGKLQMSYDLFKLLNTFQEDGRKTTEFDLLSLWPFLVENSGTPQQGAWSLGYSLIEYWTQNLTIEQLGERFEFWQRTNNN</sequence>
<dbReference type="InterPro" id="IPR006073">
    <property type="entry name" value="GTP-bd"/>
</dbReference>
<keyword evidence="1" id="KW-0472">Membrane</keyword>
<dbReference type="Pfam" id="PF01926">
    <property type="entry name" value="MMR_HSR1"/>
    <property type="match status" value="1"/>
</dbReference>
<evidence type="ECO:0000256" key="1">
    <source>
        <dbReference type="SAM" id="Phobius"/>
    </source>
</evidence>
<feature type="transmembrane region" description="Helical" evidence="1">
    <location>
        <begin position="35"/>
        <end position="54"/>
    </location>
</feature>
<name>A0A853MIL1_9CYAN</name>
<evidence type="ECO:0000313" key="4">
    <source>
        <dbReference type="Proteomes" id="UP000093903"/>
    </source>
</evidence>
<gene>
    <name evidence="3" type="ORF">A9P98_12965</name>
</gene>
<reference evidence="3 4" key="1">
    <citation type="submission" date="2016-05" db="EMBL/GenBank/DDBJ databases">
        <title>First complete genome of the cyanobacterium Cylindrospermopsis raciborskii CS505, containing a circular chromosome and a single extrachromosomal element.</title>
        <authorList>
            <person name="Fuentes J."/>
            <person name="Tamames J."/>
            <person name="Allen E."/>
            <person name="Plominski A."/>
            <person name="Vasquez M."/>
        </authorList>
    </citation>
    <scope>NUCLEOTIDE SEQUENCE [LARGE SCALE GENOMIC DNA]</scope>
    <source>
        <strain evidence="3 4">CS505</strain>
    </source>
</reference>
<dbReference type="Gene3D" id="3.40.50.300">
    <property type="entry name" value="P-loop containing nucleotide triphosphate hydrolases"/>
    <property type="match status" value="1"/>
</dbReference>
<feature type="transmembrane region" description="Helical" evidence="1">
    <location>
        <begin position="7"/>
        <end position="29"/>
    </location>
</feature>
<proteinExistence type="predicted"/>
<keyword evidence="1" id="KW-0812">Transmembrane</keyword>